<evidence type="ECO:0000313" key="3">
    <source>
        <dbReference type="Proteomes" id="UP000248776"/>
    </source>
</evidence>
<proteinExistence type="predicted"/>
<dbReference type="Pfam" id="PF14284">
    <property type="entry name" value="PcfJ"/>
    <property type="match status" value="1"/>
</dbReference>
<evidence type="ECO:0000313" key="2">
    <source>
        <dbReference type="EMBL" id="PZD55836.1"/>
    </source>
</evidence>
<dbReference type="RefSeq" id="WP_110981368.1">
    <property type="nucleotide sequence ID" value="NZ_NSIW01000018.1"/>
</dbReference>
<protein>
    <recommendedName>
        <fullName evidence="4">PcfJ domain-containing protein</fullName>
    </recommendedName>
</protein>
<name>A0AA45CRS0_STRSL</name>
<feature type="coiled-coil region" evidence="1">
    <location>
        <begin position="379"/>
        <end position="410"/>
    </location>
</feature>
<dbReference type="Proteomes" id="UP000248776">
    <property type="component" value="Unassembled WGS sequence"/>
</dbReference>
<gene>
    <name evidence="2" type="ORF">CKU37_09100</name>
</gene>
<dbReference type="EMBL" id="NSIW01000018">
    <property type="protein sequence ID" value="PZD55836.1"/>
    <property type="molecule type" value="Genomic_DNA"/>
</dbReference>
<comment type="caution">
    <text evidence="2">The sequence shown here is derived from an EMBL/GenBank/DDBJ whole genome shotgun (WGS) entry which is preliminary data.</text>
</comment>
<evidence type="ECO:0008006" key="4">
    <source>
        <dbReference type="Google" id="ProtNLM"/>
    </source>
</evidence>
<dbReference type="AlphaFoldDB" id="A0AA45CRS0"/>
<evidence type="ECO:0000256" key="1">
    <source>
        <dbReference type="SAM" id="Coils"/>
    </source>
</evidence>
<dbReference type="InterPro" id="IPR025586">
    <property type="entry name" value="PcfJ"/>
</dbReference>
<keyword evidence="1" id="KW-0175">Coiled coil</keyword>
<organism evidence="2 3">
    <name type="scientific">Streptococcus salivarius</name>
    <dbReference type="NCBI Taxonomy" id="1304"/>
    <lineage>
        <taxon>Bacteria</taxon>
        <taxon>Bacillati</taxon>
        <taxon>Bacillota</taxon>
        <taxon>Bacilli</taxon>
        <taxon>Lactobacillales</taxon>
        <taxon>Streptococcaceae</taxon>
        <taxon>Streptococcus</taxon>
    </lineage>
</organism>
<sequence>MAKANKSIQEIVENRLKVPNGFFKWAKNDFPIYEWTNKSRTIISSDRKKFSEKVTKRLSLNSRLTFVGDTFYYVWMGATKKRIEMQMYAVTQSFEEGKEKFDVSLYNFYQLANNKMVKAHWDPYLSAKKGKEIYSTGFQNQRNALFFGSGAFSVYTLYGSMESLIQKLQTKSELRYLDFGHVIKDNFEISSVLPHIYKYRERIEFAQKIKARGVVKELVGTTFYSSYYSCSLGHKHANMGKVTMNFLKRNKQYLKNTDMNVEKAFFEEDMRRQYGRTFEGLYELLINAMVPNRMPLIKRLNSILPSTVKPIRFINWMIKNEICLRDYEDYREMVEALGIPFDGDYVVIPKNWENKHTEIVENYSVLLENQLERGTHLRVTNAVSNLRAEKRRCEEEKKEVKLRIVTAERLANMMKAQTTFDKYAFIFPKNESEIVREGKHLHHCVGRYTKEHFVYGSSIIVFVRDKTDRETPLYTLELKNNRIIQLRGERNKAADEEAKKEAEQFLAHCGKLKIQF</sequence>
<accession>A0AA45CRS0</accession>
<reference evidence="2 3" key="1">
    <citation type="submission" date="2017-08" db="EMBL/GenBank/DDBJ databases">
        <title>Streptococcus salivarius strain HS0302 Genome.</title>
        <authorList>
            <person name="Smith J."/>
            <person name="Deng P."/>
            <person name="Geng M."/>
        </authorList>
    </citation>
    <scope>NUCLEOTIDE SEQUENCE [LARGE SCALE GENOMIC DNA]</scope>
    <source>
        <strain evidence="2 3">HS0302</strain>
    </source>
</reference>